<organism evidence="2 3">
    <name type="scientific">Kwoniella heveanensis BCC8398</name>
    <dbReference type="NCBI Taxonomy" id="1296120"/>
    <lineage>
        <taxon>Eukaryota</taxon>
        <taxon>Fungi</taxon>
        <taxon>Dikarya</taxon>
        <taxon>Basidiomycota</taxon>
        <taxon>Agaricomycotina</taxon>
        <taxon>Tremellomycetes</taxon>
        <taxon>Tremellales</taxon>
        <taxon>Cryptococcaceae</taxon>
        <taxon>Kwoniella</taxon>
    </lineage>
</organism>
<feature type="region of interest" description="Disordered" evidence="1">
    <location>
        <begin position="365"/>
        <end position="599"/>
    </location>
</feature>
<sequence length="690" mass="75293">MTTFGDLLEYLAPPDQSFANFDMLPLFQLGATDEYAMQEALGSFIKNLRRHKFNQTNLDRRIGINARITACPDLVNMRAIDEAGRDSTFRETRFHRDIVRWMTDYRAERGGRPPKPSIGVRKPDAMVYSQTIIPIKDAHPEAALRTKRGDHSQVSTSPYTASETSLEKEFKSRTNEELIYLLPSLVGEVKPQTNSFDKSVCQSLAYLLTANECCGTYLGISFYGKTFTTFLAINPDLCLFYDPQVDAQGIGETLTLEDYIKARGQIFPETYAEIPGGDPLPTLASTLNHNEPGLRRIWLMFRTALAELVDRRTDRPLQKLKLPPGRMSELFSKVGSIHNLESDQARRQIGITLRPDIKKYFQGLAEAPRPSPGNPVADTDHNVASGSEIVREDEGAGSEARDDEGREDEDEDTPMTGSRKDNTRGRAAKGGKGGKEDKDGGGREGGGGDRRGGGRGGGSAGGSQDRRGGGGRDGRGGAEGSKRGGSSGGSTSAAGKGRRSGSGGGRTHRPHTRKNQSPAVPQLVKRLANLPVHSESSPSDPGLTSSTSSGSSSEQQPPPPRTPQNALTIPLSILEEVTGEKEQGGLSPPPPARSLAEAVPAYEFQESDFFEESWQAWPADRDSDDEFEDGSEEEEAEERKSREWEEATRFLVQRAHLRGKGRFLLPVGRQVFDALLQEAFDHANGSTVAS</sequence>
<dbReference type="Proteomes" id="UP000092666">
    <property type="component" value="Unassembled WGS sequence"/>
</dbReference>
<feature type="region of interest" description="Disordered" evidence="1">
    <location>
        <begin position="144"/>
        <end position="167"/>
    </location>
</feature>
<protein>
    <submittedName>
        <fullName evidence="2">Uncharacterized protein</fullName>
    </submittedName>
</protein>
<accession>A0A1B9GUK5</accession>
<feature type="compositionally biased region" description="Low complexity" evidence="1">
    <location>
        <begin position="534"/>
        <end position="555"/>
    </location>
</feature>
<evidence type="ECO:0000313" key="2">
    <source>
        <dbReference type="EMBL" id="OCF34724.1"/>
    </source>
</evidence>
<feature type="compositionally biased region" description="Polar residues" evidence="1">
    <location>
        <begin position="152"/>
        <end position="164"/>
    </location>
</feature>
<feature type="compositionally biased region" description="Basic and acidic residues" evidence="1">
    <location>
        <begin position="389"/>
        <end position="404"/>
    </location>
</feature>
<evidence type="ECO:0000313" key="3">
    <source>
        <dbReference type="Proteomes" id="UP000092666"/>
    </source>
</evidence>
<dbReference type="OrthoDB" id="2566659at2759"/>
<feature type="compositionally biased region" description="Basic and acidic residues" evidence="1">
    <location>
        <begin position="464"/>
        <end position="482"/>
    </location>
</feature>
<feature type="compositionally biased region" description="Acidic residues" evidence="1">
    <location>
        <begin position="622"/>
        <end position="636"/>
    </location>
</feature>
<reference evidence="2 3" key="1">
    <citation type="submission" date="2013-07" db="EMBL/GenBank/DDBJ databases">
        <title>The Genome Sequence of Cryptococcus heveanensis BCC8398.</title>
        <authorList>
            <consortium name="The Broad Institute Genome Sequencing Platform"/>
            <person name="Cuomo C."/>
            <person name="Litvintseva A."/>
            <person name="Chen Y."/>
            <person name="Heitman J."/>
            <person name="Sun S."/>
            <person name="Springer D."/>
            <person name="Dromer F."/>
            <person name="Young S.K."/>
            <person name="Zeng Q."/>
            <person name="Gargeya S."/>
            <person name="Fitzgerald M."/>
            <person name="Abouelleil A."/>
            <person name="Alvarado L."/>
            <person name="Berlin A.M."/>
            <person name="Chapman S.B."/>
            <person name="Dewar J."/>
            <person name="Goldberg J."/>
            <person name="Griggs A."/>
            <person name="Gujja S."/>
            <person name="Hansen M."/>
            <person name="Howarth C."/>
            <person name="Imamovic A."/>
            <person name="Larimer J."/>
            <person name="McCowan C."/>
            <person name="Murphy C."/>
            <person name="Pearson M."/>
            <person name="Priest M."/>
            <person name="Roberts A."/>
            <person name="Saif S."/>
            <person name="Shea T."/>
            <person name="Sykes S."/>
            <person name="Wortman J."/>
            <person name="Nusbaum C."/>
            <person name="Birren B."/>
        </authorList>
    </citation>
    <scope>NUCLEOTIDE SEQUENCE [LARGE SCALE GENOMIC DNA]</scope>
    <source>
        <strain evidence="2 3">BCC8398</strain>
    </source>
</reference>
<feature type="compositionally biased region" description="Basic and acidic residues" evidence="1">
    <location>
        <begin position="433"/>
        <end position="452"/>
    </location>
</feature>
<keyword evidence="3" id="KW-1185">Reference proteome</keyword>
<feature type="region of interest" description="Disordered" evidence="1">
    <location>
        <begin position="613"/>
        <end position="644"/>
    </location>
</feature>
<evidence type="ECO:0000256" key="1">
    <source>
        <dbReference type="SAM" id="MobiDB-lite"/>
    </source>
</evidence>
<dbReference type="AlphaFoldDB" id="A0A1B9GUK5"/>
<dbReference type="STRING" id="1296120.A0A1B9GUK5"/>
<reference evidence="3" key="2">
    <citation type="submission" date="2013-12" db="EMBL/GenBank/DDBJ databases">
        <title>Evolution of pathogenesis and genome organization in the Tremellales.</title>
        <authorList>
            <person name="Cuomo C."/>
            <person name="Litvintseva A."/>
            <person name="Heitman J."/>
            <person name="Chen Y."/>
            <person name="Sun S."/>
            <person name="Springer D."/>
            <person name="Dromer F."/>
            <person name="Young S."/>
            <person name="Zeng Q."/>
            <person name="Chapman S."/>
            <person name="Gujja S."/>
            <person name="Saif S."/>
            <person name="Birren B."/>
        </authorList>
    </citation>
    <scope>NUCLEOTIDE SEQUENCE [LARGE SCALE GENOMIC DNA]</scope>
    <source>
        <strain evidence="3">BCC8398</strain>
    </source>
</reference>
<dbReference type="EMBL" id="KV700124">
    <property type="protein sequence ID" value="OCF34724.1"/>
    <property type="molecule type" value="Genomic_DNA"/>
</dbReference>
<name>A0A1B9GUK5_9TREE</name>
<gene>
    <name evidence="2" type="ORF">I316_03767</name>
</gene>
<proteinExistence type="predicted"/>